<dbReference type="KEGG" id="masz:C9I28_27380"/>
<dbReference type="RefSeq" id="WP_107144254.1">
    <property type="nucleotide sequence ID" value="NZ_CP028324.1"/>
</dbReference>
<keyword evidence="3" id="KW-1185">Reference proteome</keyword>
<protein>
    <recommendedName>
        <fullName evidence="1">Lantibiotic dehydratase N-terminal domain-containing protein</fullName>
    </recommendedName>
</protein>
<dbReference type="AlphaFoldDB" id="A0A2R4CGZ2"/>
<organism evidence="2 3">
    <name type="scientific">Pseudoduganella armeniaca</name>
    <dbReference type="NCBI Taxonomy" id="2072590"/>
    <lineage>
        <taxon>Bacteria</taxon>
        <taxon>Pseudomonadati</taxon>
        <taxon>Pseudomonadota</taxon>
        <taxon>Betaproteobacteria</taxon>
        <taxon>Burkholderiales</taxon>
        <taxon>Oxalobacteraceae</taxon>
        <taxon>Telluria group</taxon>
        <taxon>Pseudoduganella</taxon>
    </lineage>
</organism>
<dbReference type="EMBL" id="CP028324">
    <property type="protein sequence ID" value="AVR98929.1"/>
    <property type="molecule type" value="Genomic_DNA"/>
</dbReference>
<evidence type="ECO:0000313" key="3">
    <source>
        <dbReference type="Proteomes" id="UP000240505"/>
    </source>
</evidence>
<accession>A0A2R4CGZ2</accession>
<proteinExistence type="predicted"/>
<reference evidence="2 3" key="1">
    <citation type="submission" date="2018-03" db="EMBL/GenBank/DDBJ databases">
        <title>Massilia armeniaca sp. nov., isolated from desert soil.</title>
        <authorList>
            <person name="Huang H."/>
            <person name="Ren M."/>
        </authorList>
    </citation>
    <scope>NUCLEOTIDE SEQUENCE [LARGE SCALE GENOMIC DNA]</scope>
    <source>
        <strain evidence="2 3">ZMN-3</strain>
    </source>
</reference>
<gene>
    <name evidence="2" type="ORF">C9I28_27380</name>
</gene>
<evidence type="ECO:0000313" key="2">
    <source>
        <dbReference type="EMBL" id="AVR98929.1"/>
    </source>
</evidence>
<dbReference type="OrthoDB" id="8428173at2"/>
<feature type="domain" description="Lantibiotic dehydratase N-terminal" evidence="1">
    <location>
        <begin position="163"/>
        <end position="463"/>
    </location>
</feature>
<dbReference type="Proteomes" id="UP000240505">
    <property type="component" value="Chromosome"/>
</dbReference>
<name>A0A2R4CGZ2_9BURK</name>
<sequence length="874" mass="96012">MTAREQLPALLAARRQGNWSFWPLAECRSAGFPVTQVLDLAASDCAAAADRCCAAAAHADALWNALRRDVKARIREYLEQIRQLPPEQQADSPLHARLPPLRQAAKLIDRRRIDALADFVPPAQWTALHAAGTDLASAMAAYQERHAQAMAHVASIARRLVQEERFREAVTWQNARGAGTAFEAFDTADETSARVRRSVELVASYLQRYCTKNDTIGFFGPVGWAHFVPDAPALSLRPGPALLAQRHVYFEDWAIEALAQRLSARPELLAWMPARRMAFVRVERNRLHLPGGASLPLSAEESALLLACDGTRTARQIAALMLAQPFLGFDSEQEVYDMLAALQRQQRIHWGFAVRAADAYPERHLRDQLAAIDDAPLRENALAGLDRLEAARAVLKDAAGSATRTRAAIDALNDVFEDVAGVAASRRGGETYGARTVVYEDTVRDMQVELGHALAEQLHPPLDLVLTSARWYCHRLARLFQAEWHAIFDRIGASPSSGTARSAPFATFWLHAQALLFGAEALNTSALQQELCDKWATLLRLDDAPAAAPVQRASQELAAAVQASFAAPDCGWRSACHHSPDVMLAAADSDAINRGEFLFVLGEIHLGLNTLVNQSALNQAADAGAVLARLRADRRAPRLVPLLSRDGTRQPIRVQTVVDVGHDIELCFSHDVRPLHPATALNIGDLVVEEQAGALEVRTVDGKQRFALLDVFSEFLSGFAADKFRLLPPASHRARITLDRLVVQRASWRFACADLPFLHTANAADAYLALRQWCAEQRLPRWVFVKLPWEKKPFYVDFDSPLLAQMLIRQLRNAQARGETSTAQLSLSEMLPGHEQSWLRDAAGAPYTSELRLVAVQETDLPAAPGAPAGSPAA</sequence>
<dbReference type="InterPro" id="IPR006827">
    <property type="entry name" value="Lant_deHydtase_N"/>
</dbReference>
<dbReference type="Pfam" id="PF04738">
    <property type="entry name" value="Lant_dehydr_N"/>
    <property type="match status" value="1"/>
</dbReference>
<evidence type="ECO:0000259" key="1">
    <source>
        <dbReference type="Pfam" id="PF04738"/>
    </source>
</evidence>